<organism evidence="1">
    <name type="scientific">Bactrocera latifrons</name>
    <name type="common">Malaysian fruit fly</name>
    <name type="synonym">Chaetodacus latifrons</name>
    <dbReference type="NCBI Taxonomy" id="174628"/>
    <lineage>
        <taxon>Eukaryota</taxon>
        <taxon>Metazoa</taxon>
        <taxon>Ecdysozoa</taxon>
        <taxon>Arthropoda</taxon>
        <taxon>Hexapoda</taxon>
        <taxon>Insecta</taxon>
        <taxon>Pterygota</taxon>
        <taxon>Neoptera</taxon>
        <taxon>Endopterygota</taxon>
        <taxon>Diptera</taxon>
        <taxon>Brachycera</taxon>
        <taxon>Muscomorpha</taxon>
        <taxon>Tephritoidea</taxon>
        <taxon>Tephritidae</taxon>
        <taxon>Bactrocera</taxon>
        <taxon>Bactrocera</taxon>
    </lineage>
</organism>
<dbReference type="AlphaFoldDB" id="A0A0K8V4B9"/>
<feature type="non-terminal residue" evidence="1">
    <location>
        <position position="1"/>
    </location>
</feature>
<dbReference type="EMBL" id="GDHF01018879">
    <property type="protein sequence ID" value="JAI33435.1"/>
    <property type="molecule type" value="Transcribed_RNA"/>
</dbReference>
<gene>
    <name evidence="1" type="ORF">c0_g1_i2</name>
</gene>
<name>A0A0K8V4B9_BACLA</name>
<evidence type="ECO:0000313" key="1">
    <source>
        <dbReference type="EMBL" id="JAI33435.1"/>
    </source>
</evidence>
<protein>
    <submittedName>
        <fullName evidence="1">Uncharacterized protein</fullName>
    </submittedName>
</protein>
<reference evidence="1" key="1">
    <citation type="submission" date="2015-06" db="EMBL/GenBank/DDBJ databases">
        <authorList>
            <person name="Hoefler B.C."/>
            <person name="Straight P.D."/>
        </authorList>
    </citation>
    <scope>NUCLEOTIDE SEQUENCE</scope>
</reference>
<sequence length="150" mass="16387">FGLLTEQNTSVVSSKKKLKNSDKMRFCILFALIIAIYGDTDAHKASEQSAVAAAKALPTEELASAAVDVQPNRLLEDVDAGGEHAEEAERAARSFGWGGFGGYGYKRWGGYGGYGGHRGYGGYGGYGYRPHYAVVYRQPYYHGYGHKYWG</sequence>
<proteinExistence type="predicted"/>
<accession>A0A0K8V4B9</accession>